<reference evidence="1" key="1">
    <citation type="journal article" date="2020" name="mSystems">
        <title>Genome- and Community-Level Interaction Insights into Carbon Utilization and Element Cycling Functions of Hydrothermarchaeota in Hydrothermal Sediment.</title>
        <authorList>
            <person name="Zhou Z."/>
            <person name="Liu Y."/>
            <person name="Xu W."/>
            <person name="Pan J."/>
            <person name="Luo Z.H."/>
            <person name="Li M."/>
        </authorList>
    </citation>
    <scope>NUCLEOTIDE SEQUENCE [LARGE SCALE GENOMIC DNA]</scope>
    <source>
        <strain evidence="1">SpSt-1056</strain>
    </source>
</reference>
<protein>
    <submittedName>
        <fullName evidence="1">HAD-IIA family hydrolase</fullName>
    </submittedName>
</protein>
<keyword evidence="1" id="KW-0378">Hydrolase</keyword>
<dbReference type="PANTHER" id="PTHR19288">
    <property type="entry name" value="4-NITROPHENYLPHOSPHATASE-RELATED"/>
    <property type="match status" value="1"/>
</dbReference>
<comment type="caution">
    <text evidence="1">The sequence shown here is derived from an EMBL/GenBank/DDBJ whole genome shotgun (WGS) entry which is preliminary data.</text>
</comment>
<dbReference type="GO" id="GO:0016791">
    <property type="term" value="F:phosphatase activity"/>
    <property type="evidence" value="ECO:0007669"/>
    <property type="project" value="TreeGrafter"/>
</dbReference>
<dbReference type="NCBIfam" id="TIGR01460">
    <property type="entry name" value="HAD-SF-IIA"/>
    <property type="match status" value="1"/>
</dbReference>
<dbReference type="InterPro" id="IPR036412">
    <property type="entry name" value="HAD-like_sf"/>
</dbReference>
<dbReference type="Pfam" id="PF13242">
    <property type="entry name" value="Hydrolase_like"/>
    <property type="match status" value="1"/>
</dbReference>
<dbReference type="GO" id="GO:0005737">
    <property type="term" value="C:cytoplasm"/>
    <property type="evidence" value="ECO:0007669"/>
    <property type="project" value="TreeGrafter"/>
</dbReference>
<dbReference type="PANTHER" id="PTHR19288:SF46">
    <property type="entry name" value="HALOACID DEHALOGENASE-LIKE HYDROLASE DOMAIN-CONTAINING PROTEIN 2"/>
    <property type="match status" value="1"/>
</dbReference>
<evidence type="ECO:0000313" key="1">
    <source>
        <dbReference type="EMBL" id="HHK69049.1"/>
    </source>
</evidence>
<organism evidence="1">
    <name type="scientific">Caldiarchaeum subterraneum</name>
    <dbReference type="NCBI Taxonomy" id="311458"/>
    <lineage>
        <taxon>Archaea</taxon>
        <taxon>Nitrososphaerota</taxon>
        <taxon>Candidatus Caldarchaeales</taxon>
        <taxon>Candidatus Caldarchaeaceae</taxon>
        <taxon>Candidatus Caldarchaeum</taxon>
    </lineage>
</organism>
<name>A0A7C5Q543_CALS0</name>
<dbReference type="AlphaFoldDB" id="A0A7C5Q543"/>
<dbReference type="InterPro" id="IPR006357">
    <property type="entry name" value="HAD-SF_hydro_IIA"/>
</dbReference>
<dbReference type="SUPFAM" id="SSF56784">
    <property type="entry name" value="HAD-like"/>
    <property type="match status" value="1"/>
</dbReference>
<gene>
    <name evidence="1" type="ORF">ENM11_07900</name>
</gene>
<sequence>MLHVNALLLDVQGTLTTRSQTGATVLIGGIKLIEEARKRNIKVLVLTNATKRNEDILKELRGVGLPIMEDEVLSAGQATGIYLREKVGSARVWILGEPSLADELQKYGHIVVNDEAGKPDFVVVGLDRDLTYEKLNKALAFLRAGAELIACHTSKRIPEQGREVISVGPIVKALEYASDRKAVVIGKPSRIMYEMALKKLGVDAHTAAMVSDEYFNDLAPAKELGIKTILTLTGVTKEEDVDKIEPKPDIIVQKVDDVVNYLS</sequence>
<dbReference type="EMBL" id="DRWN01000066">
    <property type="protein sequence ID" value="HHK69049.1"/>
    <property type="molecule type" value="Genomic_DNA"/>
</dbReference>
<proteinExistence type="predicted"/>
<accession>A0A7C5Q543</accession>
<dbReference type="Gene3D" id="3.40.50.1000">
    <property type="entry name" value="HAD superfamily/HAD-like"/>
    <property type="match status" value="2"/>
</dbReference>
<dbReference type="Pfam" id="PF13344">
    <property type="entry name" value="Hydrolase_6"/>
    <property type="match status" value="1"/>
</dbReference>
<dbReference type="InterPro" id="IPR023214">
    <property type="entry name" value="HAD_sf"/>
</dbReference>